<name>C7NLU3_KYTSD</name>
<gene>
    <name evidence="10" type="ordered locus">Ksed_22090</name>
</gene>
<evidence type="ECO:0000256" key="1">
    <source>
        <dbReference type="ARBA" id="ARBA00004651"/>
    </source>
</evidence>
<feature type="transmembrane region" description="Helical" evidence="9">
    <location>
        <begin position="309"/>
        <end position="332"/>
    </location>
</feature>
<sequence length="365" mass="36509">MSAAPQPTAATGAGTRAAPTAAPEHTASVRGVSRRLARRRALVLAALGALALALFAARVLLGDYTVTIPDFLRILGGENIPVASFLVMESKLPRAAVAVVAGLAFGAAGATFQSVLRNPLASPDVVGVSLGASFGAVFSMVVLDWAGTPVMLAAAAGGLAVTGTLLAFSGGRGAGAAAHTMILVGIGLGAALSAGIHWLMLRTDVHKAQDALVWVSGSTNDVTWRQIAGLAVVVAVLLPLLVVAASRLGVLELGDELATGLGERPTRLRGTVMLLAVLLVTSATAVCGPVAFLAFLAGPIARALNRGRTTLVGAGLVGACIFLAADYVGAYLVPGGNVPVGVVTGLAGGPALLALLLTSRRWMSA</sequence>
<reference evidence="10 11" key="1">
    <citation type="journal article" date="2009" name="Stand. Genomic Sci.">
        <title>Complete genome sequence of Kytococcus sedentarius type strain (541).</title>
        <authorList>
            <person name="Sims D."/>
            <person name="Brettin T."/>
            <person name="Detter J.C."/>
            <person name="Han C."/>
            <person name="Lapidus A."/>
            <person name="Copeland A."/>
            <person name="Glavina Del Rio T."/>
            <person name="Nolan M."/>
            <person name="Chen F."/>
            <person name="Lucas S."/>
            <person name="Tice H."/>
            <person name="Cheng J.F."/>
            <person name="Bruce D."/>
            <person name="Goodwin L."/>
            <person name="Pitluck S."/>
            <person name="Ovchinnikova G."/>
            <person name="Pati A."/>
            <person name="Ivanova N."/>
            <person name="Mavrommatis K."/>
            <person name="Chen A."/>
            <person name="Palaniappan K."/>
            <person name="D'haeseleer P."/>
            <person name="Chain P."/>
            <person name="Bristow J."/>
            <person name="Eisen J.A."/>
            <person name="Markowitz V."/>
            <person name="Hugenholtz P."/>
            <person name="Schneider S."/>
            <person name="Goker M."/>
            <person name="Pukall R."/>
            <person name="Kyrpides N.C."/>
            <person name="Klenk H.P."/>
        </authorList>
    </citation>
    <scope>NUCLEOTIDE SEQUENCE [LARGE SCALE GENOMIC DNA]</scope>
    <source>
        <strain evidence="11">ATCC 14392 / DSM 20547 / JCM 11482 / CCUG 33030 / NBRC 15357 / NCTC 11040 / CCM 314 / 541</strain>
    </source>
</reference>
<dbReference type="PANTHER" id="PTHR30472:SF24">
    <property type="entry name" value="FERRIC ENTEROBACTIN TRANSPORT SYSTEM PERMEASE PROTEIN FEPG"/>
    <property type="match status" value="1"/>
</dbReference>
<feature type="transmembrane region" description="Helical" evidence="9">
    <location>
        <begin position="227"/>
        <end position="250"/>
    </location>
</feature>
<proteinExistence type="inferred from homology"/>
<keyword evidence="6 9" id="KW-1133">Transmembrane helix</keyword>
<feature type="transmembrane region" description="Helical" evidence="9">
    <location>
        <begin position="176"/>
        <end position="199"/>
    </location>
</feature>
<organism evidence="10 11">
    <name type="scientific">Kytococcus sedentarius (strain ATCC 14392 / DSM 20547 / JCM 11482 / CCUG 33030 / NBRC 15357 / NCTC 11040 / CCM 314 / 541)</name>
    <name type="common">Micrococcus sedentarius</name>
    <dbReference type="NCBI Taxonomy" id="478801"/>
    <lineage>
        <taxon>Bacteria</taxon>
        <taxon>Bacillati</taxon>
        <taxon>Actinomycetota</taxon>
        <taxon>Actinomycetes</taxon>
        <taxon>Micrococcales</taxon>
        <taxon>Kytococcaceae</taxon>
        <taxon>Kytococcus</taxon>
    </lineage>
</organism>
<dbReference type="GO" id="GO:0033214">
    <property type="term" value="P:siderophore-iron import into cell"/>
    <property type="evidence" value="ECO:0007669"/>
    <property type="project" value="TreeGrafter"/>
</dbReference>
<evidence type="ECO:0000256" key="9">
    <source>
        <dbReference type="SAM" id="Phobius"/>
    </source>
</evidence>
<evidence type="ECO:0000256" key="6">
    <source>
        <dbReference type="ARBA" id="ARBA00022989"/>
    </source>
</evidence>
<dbReference type="PANTHER" id="PTHR30472">
    <property type="entry name" value="FERRIC ENTEROBACTIN TRANSPORT SYSTEM PERMEASE PROTEIN"/>
    <property type="match status" value="1"/>
</dbReference>
<evidence type="ECO:0000256" key="7">
    <source>
        <dbReference type="ARBA" id="ARBA00023136"/>
    </source>
</evidence>
<comment type="similarity">
    <text evidence="2">Belongs to the binding-protein-dependent transport system permease family. FecCD subfamily.</text>
</comment>
<feature type="transmembrane region" description="Helical" evidence="9">
    <location>
        <begin position="270"/>
        <end position="297"/>
    </location>
</feature>
<dbReference type="InterPro" id="IPR037294">
    <property type="entry name" value="ABC_BtuC-like"/>
</dbReference>
<dbReference type="InterPro" id="IPR000522">
    <property type="entry name" value="ABC_transptr_permease_BtuC"/>
</dbReference>
<protein>
    <submittedName>
        <fullName evidence="10">ABC-type enterobactin transport system, permease component</fullName>
    </submittedName>
</protein>
<dbReference type="GO" id="GO:0005886">
    <property type="term" value="C:plasma membrane"/>
    <property type="evidence" value="ECO:0007669"/>
    <property type="project" value="UniProtKB-SubCell"/>
</dbReference>
<dbReference type="HOGENOM" id="CLU_013016_1_1_11"/>
<evidence type="ECO:0000256" key="3">
    <source>
        <dbReference type="ARBA" id="ARBA00022448"/>
    </source>
</evidence>
<dbReference type="EMBL" id="CP001686">
    <property type="protein sequence ID" value="ACV07192.1"/>
    <property type="molecule type" value="Genomic_DNA"/>
</dbReference>
<evidence type="ECO:0000313" key="11">
    <source>
        <dbReference type="Proteomes" id="UP000006666"/>
    </source>
</evidence>
<keyword evidence="11" id="KW-1185">Reference proteome</keyword>
<feature type="transmembrane region" description="Helical" evidence="9">
    <location>
        <begin position="41"/>
        <end position="59"/>
    </location>
</feature>
<dbReference type="Proteomes" id="UP000006666">
    <property type="component" value="Chromosome"/>
</dbReference>
<dbReference type="KEGG" id="kse:Ksed_22090"/>
<accession>C7NLU3</accession>
<keyword evidence="7 9" id="KW-0472">Membrane</keyword>
<evidence type="ECO:0000256" key="5">
    <source>
        <dbReference type="ARBA" id="ARBA00022692"/>
    </source>
</evidence>
<evidence type="ECO:0000313" key="10">
    <source>
        <dbReference type="EMBL" id="ACV07192.1"/>
    </source>
</evidence>
<dbReference type="CDD" id="cd06550">
    <property type="entry name" value="TM_ABC_iron-siderophores_like"/>
    <property type="match status" value="1"/>
</dbReference>
<comment type="subcellular location">
    <subcellularLocation>
        <location evidence="1">Cell membrane</location>
        <topology evidence="1">Multi-pass membrane protein</topology>
    </subcellularLocation>
</comment>
<keyword evidence="4" id="KW-1003">Cell membrane</keyword>
<evidence type="ECO:0000256" key="8">
    <source>
        <dbReference type="SAM" id="MobiDB-lite"/>
    </source>
</evidence>
<keyword evidence="5 9" id="KW-0812">Transmembrane</keyword>
<dbReference type="eggNOG" id="COG0609">
    <property type="taxonomic scope" value="Bacteria"/>
</dbReference>
<evidence type="ECO:0000256" key="2">
    <source>
        <dbReference type="ARBA" id="ARBA00007935"/>
    </source>
</evidence>
<keyword evidence="3" id="KW-0813">Transport</keyword>
<dbReference type="AlphaFoldDB" id="C7NLU3"/>
<feature type="transmembrane region" description="Helical" evidence="9">
    <location>
        <begin position="95"/>
        <end position="113"/>
    </location>
</feature>
<dbReference type="STRING" id="478801.Ksed_22090"/>
<dbReference type="SUPFAM" id="SSF81345">
    <property type="entry name" value="ABC transporter involved in vitamin B12 uptake, BtuC"/>
    <property type="match status" value="1"/>
</dbReference>
<feature type="region of interest" description="Disordered" evidence="8">
    <location>
        <begin position="1"/>
        <end position="26"/>
    </location>
</feature>
<dbReference type="GO" id="GO:0022857">
    <property type="term" value="F:transmembrane transporter activity"/>
    <property type="evidence" value="ECO:0007669"/>
    <property type="project" value="InterPro"/>
</dbReference>
<evidence type="ECO:0000256" key="4">
    <source>
        <dbReference type="ARBA" id="ARBA00022475"/>
    </source>
</evidence>
<dbReference type="RefSeq" id="WP_015780125.1">
    <property type="nucleotide sequence ID" value="NC_013169.1"/>
</dbReference>
<dbReference type="Pfam" id="PF01032">
    <property type="entry name" value="FecCD"/>
    <property type="match status" value="1"/>
</dbReference>
<feature type="transmembrane region" description="Helical" evidence="9">
    <location>
        <begin position="338"/>
        <end position="357"/>
    </location>
</feature>
<feature type="transmembrane region" description="Helical" evidence="9">
    <location>
        <begin position="125"/>
        <end position="143"/>
    </location>
</feature>
<dbReference type="Gene3D" id="1.10.3470.10">
    <property type="entry name" value="ABC transporter involved in vitamin B12 uptake, BtuC"/>
    <property type="match status" value="1"/>
</dbReference>